<feature type="compositionally biased region" description="Gly residues" evidence="1">
    <location>
        <begin position="352"/>
        <end position="369"/>
    </location>
</feature>
<sequence length="435" mass="45465">MHHPFWGVAIKGGRRIDRTETGLHRARKTMVIATALYRGSHLVAGGVVVAQHQRDRLFPWLALSAAIASTALIWFMAARHRRLVPWVVGLDVLVIGCLLPFGAYAWGGARTQESVAWVMLLGGSASAMAAVAFGARLLAVAVALLVATHLAGYLMVEADAAVTGAHLNALVFSAVVSWVLTWYLCRQGEQVDSANRRALAAEAQRARFAERVAHHNALHDTVLATLTAIARGGVDANTSMMRERCAREAAYLRRLVEQADDREPASEVRAALEESVRAAEALGLRVTARYHELPAVPGEIALAMARATTEALNNVRCHAGTGHAFLTAVGDSGRLIVTVVDRGRGFDTGSAGPEGAGGPGGPDDAGGAAGPRASDGAAGPGVSGGSEGPVGPVRQATGGIGLDRSVYARMRGVGGRAFVDSALGEGVRVELRWPG</sequence>
<keyword evidence="2" id="KW-0472">Membrane</keyword>
<feature type="transmembrane region" description="Helical" evidence="2">
    <location>
        <begin position="167"/>
        <end position="184"/>
    </location>
</feature>
<dbReference type="SUPFAM" id="SSF55874">
    <property type="entry name" value="ATPase domain of HSP90 chaperone/DNA topoisomerase II/histidine kinase"/>
    <property type="match status" value="1"/>
</dbReference>
<feature type="compositionally biased region" description="Gly residues" evidence="1">
    <location>
        <begin position="378"/>
        <end position="388"/>
    </location>
</feature>
<dbReference type="InterPro" id="IPR036890">
    <property type="entry name" value="HATPase_C_sf"/>
</dbReference>
<evidence type="ECO:0008006" key="4">
    <source>
        <dbReference type="Google" id="ProtNLM"/>
    </source>
</evidence>
<dbReference type="AlphaFoldDB" id="A0AB33KI32"/>
<dbReference type="KEGG" id="stcm:SCMC78_29460"/>
<protein>
    <recommendedName>
        <fullName evidence="4">Histidine kinase</fullName>
    </recommendedName>
</protein>
<feature type="region of interest" description="Disordered" evidence="1">
    <location>
        <begin position="346"/>
        <end position="398"/>
    </location>
</feature>
<evidence type="ECO:0000256" key="1">
    <source>
        <dbReference type="SAM" id="MobiDB-lite"/>
    </source>
</evidence>
<reference evidence="3" key="1">
    <citation type="submission" date="2024-07" db="EMBL/GenBank/DDBJ databases">
        <title>Complete genome sequences of cellulolytic bacteria, Kitasatospora sp. CMC57 and Streptomyces sp. CMC78, isolated from Japanese agricultural soil.</title>
        <authorList>
            <person name="Hashimoto T."/>
            <person name="Ito M."/>
            <person name="Iwamoto M."/>
            <person name="Fukahori D."/>
            <person name="Shoda T."/>
            <person name="Sakoda M."/>
            <person name="Morohoshi T."/>
            <person name="Mitsuboshi M."/>
            <person name="Nishizawa T."/>
        </authorList>
    </citation>
    <scope>NUCLEOTIDE SEQUENCE</scope>
    <source>
        <strain evidence="3">CMC78</strain>
    </source>
</reference>
<evidence type="ECO:0000256" key="2">
    <source>
        <dbReference type="SAM" id="Phobius"/>
    </source>
</evidence>
<keyword evidence="2" id="KW-0812">Transmembrane</keyword>
<organism evidence="3">
    <name type="scientific">Streptomyces sp. CMC78</name>
    <dbReference type="NCBI Taxonomy" id="3231512"/>
    <lineage>
        <taxon>Bacteria</taxon>
        <taxon>Bacillati</taxon>
        <taxon>Actinomycetota</taxon>
        <taxon>Actinomycetes</taxon>
        <taxon>Kitasatosporales</taxon>
        <taxon>Streptomycetaceae</taxon>
        <taxon>Streptomyces</taxon>
    </lineage>
</organism>
<keyword evidence="2" id="KW-1133">Transmembrane helix</keyword>
<accession>A0AB33KI32</accession>
<dbReference type="EMBL" id="AP035884">
    <property type="protein sequence ID" value="BFP53139.1"/>
    <property type="molecule type" value="Genomic_DNA"/>
</dbReference>
<evidence type="ECO:0000313" key="3">
    <source>
        <dbReference type="EMBL" id="BFP53139.1"/>
    </source>
</evidence>
<name>A0AB33KI32_9ACTN</name>
<proteinExistence type="predicted"/>
<gene>
    <name evidence="3" type="ORF">SCMC78_29460</name>
</gene>
<dbReference type="Gene3D" id="3.30.565.10">
    <property type="entry name" value="Histidine kinase-like ATPase, C-terminal domain"/>
    <property type="match status" value="1"/>
</dbReference>
<feature type="transmembrane region" description="Helical" evidence="2">
    <location>
        <begin position="57"/>
        <end position="77"/>
    </location>
</feature>
<feature type="transmembrane region" description="Helical" evidence="2">
    <location>
        <begin position="83"/>
        <end position="107"/>
    </location>
</feature>